<evidence type="ECO:0000313" key="8">
    <source>
        <dbReference type="Proteomes" id="UP001597347"/>
    </source>
</evidence>
<dbReference type="InterPro" id="IPR017850">
    <property type="entry name" value="Alkaline_phosphatase_core_sf"/>
</dbReference>
<keyword evidence="4" id="KW-0325">Glycoprotein</keyword>
<dbReference type="InterPro" id="IPR024607">
    <property type="entry name" value="Sulfatase_CS"/>
</dbReference>
<dbReference type="SUPFAM" id="SSF53649">
    <property type="entry name" value="Alkaline phosphatase-like"/>
    <property type="match status" value="1"/>
</dbReference>
<dbReference type="InterPro" id="IPR000917">
    <property type="entry name" value="Sulfatase_N"/>
</dbReference>
<feature type="chain" id="PRO_5045497714" evidence="5">
    <location>
        <begin position="20"/>
        <end position="502"/>
    </location>
</feature>
<keyword evidence="3" id="KW-0378">Hydrolase</keyword>
<dbReference type="RefSeq" id="WP_377936021.1">
    <property type="nucleotide sequence ID" value="NZ_JBHUEA010000025.1"/>
</dbReference>
<dbReference type="EMBL" id="JBHUEA010000025">
    <property type="protein sequence ID" value="MFD1722690.1"/>
    <property type="molecule type" value="Genomic_DNA"/>
</dbReference>
<evidence type="ECO:0000256" key="3">
    <source>
        <dbReference type="ARBA" id="ARBA00022801"/>
    </source>
</evidence>
<evidence type="ECO:0000313" key="7">
    <source>
        <dbReference type="EMBL" id="MFD1722690.1"/>
    </source>
</evidence>
<evidence type="ECO:0000256" key="4">
    <source>
        <dbReference type="ARBA" id="ARBA00023180"/>
    </source>
</evidence>
<organism evidence="7 8">
    <name type="scientific">Amnibacterium endophyticum</name>
    <dbReference type="NCBI Taxonomy" id="2109337"/>
    <lineage>
        <taxon>Bacteria</taxon>
        <taxon>Bacillati</taxon>
        <taxon>Actinomycetota</taxon>
        <taxon>Actinomycetes</taxon>
        <taxon>Micrococcales</taxon>
        <taxon>Microbacteriaceae</taxon>
        <taxon>Amnibacterium</taxon>
    </lineage>
</organism>
<feature type="signal peptide" evidence="5">
    <location>
        <begin position="1"/>
        <end position="19"/>
    </location>
</feature>
<dbReference type="CDD" id="cd16147">
    <property type="entry name" value="G6S"/>
    <property type="match status" value="1"/>
</dbReference>
<comment type="similarity">
    <text evidence="1">Belongs to the sulfatase family.</text>
</comment>
<dbReference type="Pfam" id="PF00884">
    <property type="entry name" value="Sulfatase"/>
    <property type="match status" value="1"/>
</dbReference>
<name>A0ABW4LHC2_9MICO</name>
<evidence type="ECO:0000259" key="6">
    <source>
        <dbReference type="Pfam" id="PF00884"/>
    </source>
</evidence>
<sequence>MRRAIATVAALASVLLLGACSSPTPGPSTTAAPVTMSAPQQVQRPVIKAGAEHPNFVFVLADDYAMNLVKHMPQLQKMQVDGRTMNKHFVVNSLCCPSRSSIFTGRYPHSTGVFTNAGTDGGISGFHHYGDQKHCFAVAMQKAGYRTAFMGKYLNGYIPQTMKPEPGWDEWVTGGGGGYAELGYTLNENGVPRHYGHRPQDYMVDVLSRKAAGFIRDTAPTGQPFMLEVATYAPHDPYVPPKRYVGTMAHVPYPRTPAWNATVQDAPKWLRGHYPLTSREKAEIRRDWERRLEADLAIDDLIGNLRKQVAASGIERDTYVVFTSDNGLHMGEYRLTPGKETAFDTDVQVPLVVTGPRVPAGTSTDLMSSSIDIAPTFLDLSGVGTDPKADGVSAAPLWLGQQPKHWQQAVLLEHHHRQGVPGDPDLQNKRGADPPGYAAVRTKDSLYVRYADGEQEYYDLRHDPYELHDRVKAGVPSNLVRALHRLTTCSGRAQCQAAARLG</sequence>
<protein>
    <submittedName>
        <fullName evidence="7">Sulfatase-like hydrolase/transferase</fullName>
    </submittedName>
</protein>
<feature type="domain" description="Sulfatase N-terminal" evidence="6">
    <location>
        <begin position="54"/>
        <end position="383"/>
    </location>
</feature>
<dbReference type="Proteomes" id="UP001597347">
    <property type="component" value="Unassembled WGS sequence"/>
</dbReference>
<dbReference type="PROSITE" id="PS00523">
    <property type="entry name" value="SULFATASE_1"/>
    <property type="match status" value="1"/>
</dbReference>
<comment type="caution">
    <text evidence="7">The sequence shown here is derived from an EMBL/GenBank/DDBJ whole genome shotgun (WGS) entry which is preliminary data.</text>
</comment>
<dbReference type="InterPro" id="IPR012251">
    <property type="entry name" value="GlcNAc_6-SO4ase"/>
</dbReference>
<proteinExistence type="inferred from homology"/>
<evidence type="ECO:0000256" key="1">
    <source>
        <dbReference type="ARBA" id="ARBA00008779"/>
    </source>
</evidence>
<dbReference type="PANTHER" id="PTHR43108">
    <property type="entry name" value="N-ACETYLGLUCOSAMINE-6-SULFATASE FAMILY MEMBER"/>
    <property type="match status" value="1"/>
</dbReference>
<keyword evidence="2 5" id="KW-0732">Signal</keyword>
<evidence type="ECO:0000256" key="2">
    <source>
        <dbReference type="ARBA" id="ARBA00022729"/>
    </source>
</evidence>
<keyword evidence="8" id="KW-1185">Reference proteome</keyword>
<evidence type="ECO:0000256" key="5">
    <source>
        <dbReference type="SAM" id="SignalP"/>
    </source>
</evidence>
<dbReference type="Gene3D" id="3.40.720.10">
    <property type="entry name" value="Alkaline Phosphatase, subunit A"/>
    <property type="match status" value="1"/>
</dbReference>
<gene>
    <name evidence="7" type="ORF">ACFSBI_14130</name>
</gene>
<reference evidence="8" key="1">
    <citation type="journal article" date="2019" name="Int. J. Syst. Evol. Microbiol.">
        <title>The Global Catalogue of Microorganisms (GCM) 10K type strain sequencing project: providing services to taxonomists for standard genome sequencing and annotation.</title>
        <authorList>
            <consortium name="The Broad Institute Genomics Platform"/>
            <consortium name="The Broad Institute Genome Sequencing Center for Infectious Disease"/>
            <person name="Wu L."/>
            <person name="Ma J."/>
        </authorList>
    </citation>
    <scope>NUCLEOTIDE SEQUENCE [LARGE SCALE GENOMIC DNA]</scope>
    <source>
        <strain evidence="8">CGMCC 1.12471</strain>
    </source>
</reference>
<dbReference type="PROSITE" id="PS51257">
    <property type="entry name" value="PROKAR_LIPOPROTEIN"/>
    <property type="match status" value="1"/>
</dbReference>
<dbReference type="PANTHER" id="PTHR43108:SF8">
    <property type="entry name" value="SD21168P"/>
    <property type="match status" value="1"/>
</dbReference>
<accession>A0ABW4LHC2</accession>
<dbReference type="PIRSF" id="PIRSF036666">
    <property type="entry name" value="G6S"/>
    <property type="match status" value="1"/>
</dbReference>